<comment type="caution">
    <text evidence="1">The sequence shown here is derived from an EMBL/GenBank/DDBJ whole genome shotgun (WGS) entry which is preliminary data.</text>
</comment>
<protein>
    <submittedName>
        <fullName evidence="1">Uncharacterized protein</fullName>
    </submittedName>
</protein>
<proteinExistence type="predicted"/>
<name>A0A8H7NGM4_BIOOC</name>
<reference evidence="1" key="1">
    <citation type="submission" date="2020-10" db="EMBL/GenBank/DDBJ databases">
        <title>High-Quality Genome Resource of Clonostachys rosea strain S41 by Oxford Nanopore Long-Read Sequencing.</title>
        <authorList>
            <person name="Wang H."/>
        </authorList>
    </citation>
    <scope>NUCLEOTIDE SEQUENCE</scope>
    <source>
        <strain evidence="1">S41</strain>
    </source>
</reference>
<dbReference type="AlphaFoldDB" id="A0A8H7NGM4"/>
<evidence type="ECO:0000313" key="1">
    <source>
        <dbReference type="EMBL" id="KAF9755517.1"/>
    </source>
</evidence>
<sequence length="99" mass="11494">MSLMPYNHQEGREIVLRHRNAIVVRDSTSHRLEIRGLTECPACRRPLGPSERTYERPYENNHDSYVNPDYFRMLQAGARGAISSDDLLRVQYEGCSTLR</sequence>
<evidence type="ECO:0000313" key="2">
    <source>
        <dbReference type="Proteomes" id="UP000616885"/>
    </source>
</evidence>
<dbReference type="Proteomes" id="UP000616885">
    <property type="component" value="Unassembled WGS sequence"/>
</dbReference>
<organism evidence="1 2">
    <name type="scientific">Bionectria ochroleuca</name>
    <name type="common">Gliocladium roseum</name>
    <dbReference type="NCBI Taxonomy" id="29856"/>
    <lineage>
        <taxon>Eukaryota</taxon>
        <taxon>Fungi</taxon>
        <taxon>Dikarya</taxon>
        <taxon>Ascomycota</taxon>
        <taxon>Pezizomycotina</taxon>
        <taxon>Sordariomycetes</taxon>
        <taxon>Hypocreomycetidae</taxon>
        <taxon>Hypocreales</taxon>
        <taxon>Bionectriaceae</taxon>
        <taxon>Clonostachys</taxon>
    </lineage>
</organism>
<gene>
    <name evidence="1" type="ORF">IM811_010958</name>
</gene>
<accession>A0A8H7NGM4</accession>
<dbReference type="EMBL" id="JADCTT010000003">
    <property type="protein sequence ID" value="KAF9755517.1"/>
    <property type="molecule type" value="Genomic_DNA"/>
</dbReference>